<accession>A0A1H0SEH6</accession>
<name>A0A1H0SEH6_9HYPH</name>
<evidence type="ECO:0000313" key="2">
    <source>
        <dbReference type="Proteomes" id="UP000198795"/>
    </source>
</evidence>
<reference evidence="1 2" key="1">
    <citation type="submission" date="2016-10" db="EMBL/GenBank/DDBJ databases">
        <authorList>
            <person name="Varghese N."/>
            <person name="Submissions S."/>
        </authorList>
    </citation>
    <scope>NUCLEOTIDE SEQUENCE [LARGE SCALE GENOMIC DNA]</scope>
    <source>
        <strain evidence="1 2">CGMCC 1.6497</strain>
    </source>
</reference>
<dbReference type="EMBL" id="FNJC01000004">
    <property type="protein sequence ID" value="SDP40075.1"/>
    <property type="molecule type" value="Genomic_DNA"/>
</dbReference>
<evidence type="ECO:0000313" key="1">
    <source>
        <dbReference type="EMBL" id="SDP40075.1"/>
    </source>
</evidence>
<gene>
    <name evidence="1" type="ORF">SAMN04488061_2860</name>
</gene>
<comment type="caution">
    <text evidence="1">The sequence shown here is derived from an EMBL/GenBank/DDBJ whole genome shotgun (WGS) entry which is preliminary data.</text>
</comment>
<dbReference type="RefSeq" id="WP_090229652.1">
    <property type="nucleotide sequence ID" value="NZ_FNJC01000004.1"/>
</dbReference>
<protein>
    <submittedName>
        <fullName evidence="1">Uncharacterized protein</fullName>
    </submittedName>
</protein>
<keyword evidence="2" id="KW-1185">Reference proteome</keyword>
<sequence>MEPIEFGSPSYQIITEINASVALLRVNEVTPINGRFECLLDEQTAVEFVATISAAMKASPEEELELHRLLRGSGFADLEGLLVKERSGSLSNIVTGMTHYVELRTSVKSRAANSES</sequence>
<dbReference type="Proteomes" id="UP000198795">
    <property type="component" value="Unassembled WGS sequence"/>
</dbReference>
<organism evidence="1 2">
    <name type="scientific">Filomicrobium insigne</name>
    <dbReference type="NCBI Taxonomy" id="418854"/>
    <lineage>
        <taxon>Bacteria</taxon>
        <taxon>Pseudomonadati</taxon>
        <taxon>Pseudomonadota</taxon>
        <taxon>Alphaproteobacteria</taxon>
        <taxon>Hyphomicrobiales</taxon>
        <taxon>Hyphomicrobiaceae</taxon>
        <taxon>Filomicrobium</taxon>
    </lineage>
</organism>
<proteinExistence type="predicted"/>